<dbReference type="InterPro" id="IPR027417">
    <property type="entry name" value="P-loop_NTPase"/>
</dbReference>
<protein>
    <recommendedName>
        <fullName evidence="1">NACHT domain-containing protein</fullName>
    </recommendedName>
</protein>
<dbReference type="InterPro" id="IPR007111">
    <property type="entry name" value="NACHT_NTPase"/>
</dbReference>
<keyword evidence="3" id="KW-1185">Reference proteome</keyword>
<comment type="caution">
    <text evidence="2">The sequence shown here is derived from an EMBL/GenBank/DDBJ whole genome shotgun (WGS) entry which is preliminary data.</text>
</comment>
<dbReference type="Gene3D" id="3.40.50.300">
    <property type="entry name" value="P-loop containing nucleotide triphosphate hydrolases"/>
    <property type="match status" value="1"/>
</dbReference>
<dbReference type="EMBL" id="MU826827">
    <property type="protein sequence ID" value="KAJ7374855.1"/>
    <property type="molecule type" value="Genomic_DNA"/>
</dbReference>
<dbReference type="Pfam" id="PF05729">
    <property type="entry name" value="NACHT"/>
    <property type="match status" value="1"/>
</dbReference>
<dbReference type="PANTHER" id="PTHR46312:SF2">
    <property type="entry name" value="NUCLEOTIDE-BINDING OLIGOMERIZATION DOMAIN-CONTAINING PROTEIN 2-LIKE"/>
    <property type="match status" value="1"/>
</dbReference>
<gene>
    <name evidence="2" type="ORF">OS493_005208</name>
</gene>
<sequence>MIMQNRSGDAVLHLMQESLCDHYQSVLGWIQPIMWNESFHDSHRTYLYKFGNCITGVPGYEMHSKPLDSYHNMFSSRPGCAKPRRILVEGEAGVGKSTFLCKIAYDWSISNGKLLPYTIVILVELKQVKGSFQDAILQQLFPTDFRIPLTKLLSHLATHQENVLFLLDGFDEANFSCLKHLQDILGGRIFRNSCVVLTSRPGKATHIQRMMDTRLVITGFTTENIRSLCVQVFSR</sequence>
<evidence type="ECO:0000259" key="1">
    <source>
        <dbReference type="PROSITE" id="PS50837"/>
    </source>
</evidence>
<proteinExistence type="predicted"/>
<dbReference type="OrthoDB" id="120976at2759"/>
<dbReference type="PANTHER" id="PTHR46312">
    <property type="entry name" value="NACHT DOMAIN-CONTAINING PROTEIN"/>
    <property type="match status" value="1"/>
</dbReference>
<evidence type="ECO:0000313" key="3">
    <source>
        <dbReference type="Proteomes" id="UP001163046"/>
    </source>
</evidence>
<accession>A0A9W9Z4J2</accession>
<organism evidence="2 3">
    <name type="scientific">Desmophyllum pertusum</name>
    <dbReference type="NCBI Taxonomy" id="174260"/>
    <lineage>
        <taxon>Eukaryota</taxon>
        <taxon>Metazoa</taxon>
        <taxon>Cnidaria</taxon>
        <taxon>Anthozoa</taxon>
        <taxon>Hexacorallia</taxon>
        <taxon>Scleractinia</taxon>
        <taxon>Caryophylliina</taxon>
        <taxon>Caryophylliidae</taxon>
        <taxon>Desmophyllum</taxon>
    </lineage>
</organism>
<dbReference type="PROSITE" id="PS50837">
    <property type="entry name" value="NACHT"/>
    <property type="match status" value="1"/>
</dbReference>
<name>A0A9W9Z4J2_9CNID</name>
<reference evidence="2" key="1">
    <citation type="submission" date="2023-01" db="EMBL/GenBank/DDBJ databases">
        <title>Genome assembly of the deep-sea coral Lophelia pertusa.</title>
        <authorList>
            <person name="Herrera S."/>
            <person name="Cordes E."/>
        </authorList>
    </citation>
    <scope>NUCLEOTIDE SEQUENCE</scope>
    <source>
        <strain evidence="2">USNM1676648</strain>
        <tissue evidence="2">Polyp</tissue>
    </source>
</reference>
<dbReference type="Proteomes" id="UP001163046">
    <property type="component" value="Unassembled WGS sequence"/>
</dbReference>
<feature type="domain" description="NACHT" evidence="1">
    <location>
        <begin position="84"/>
        <end position="202"/>
    </location>
</feature>
<dbReference type="SUPFAM" id="SSF52540">
    <property type="entry name" value="P-loop containing nucleoside triphosphate hydrolases"/>
    <property type="match status" value="1"/>
</dbReference>
<dbReference type="AlphaFoldDB" id="A0A9W9Z4J2"/>
<evidence type="ECO:0000313" key="2">
    <source>
        <dbReference type="EMBL" id="KAJ7374855.1"/>
    </source>
</evidence>